<dbReference type="EMBL" id="JAAKFY010000027">
    <property type="protein sequence ID" value="KAF3833160.1"/>
    <property type="molecule type" value="Genomic_DNA"/>
</dbReference>
<keyword evidence="2" id="KW-1185">Reference proteome</keyword>
<sequence>KNSWTNNPVIQGSLKTWTQFRIHFKHKQALVASPILANLKKDFNIPQSCFFRYLQIRSYVRTHFSLAAPQSTWIDDCLNMDPCDRG</sequence>
<proteinExistence type="predicted"/>
<dbReference type="AlphaFoldDB" id="A0A7J5X830"/>
<name>A0A7J5X830_DISMA</name>
<protein>
    <submittedName>
        <fullName evidence="1">Uncharacterized protein</fullName>
    </submittedName>
</protein>
<reference evidence="1 2" key="1">
    <citation type="submission" date="2020-03" db="EMBL/GenBank/DDBJ databases">
        <title>Dissostichus mawsoni Genome sequencing and assembly.</title>
        <authorList>
            <person name="Park H."/>
        </authorList>
    </citation>
    <scope>NUCLEOTIDE SEQUENCE [LARGE SCALE GENOMIC DNA]</scope>
    <source>
        <strain evidence="1">DM0001</strain>
        <tissue evidence="1">Muscle</tissue>
    </source>
</reference>
<gene>
    <name evidence="1" type="ORF">F7725_026825</name>
</gene>
<evidence type="ECO:0000313" key="1">
    <source>
        <dbReference type="EMBL" id="KAF3833160.1"/>
    </source>
</evidence>
<evidence type="ECO:0000313" key="2">
    <source>
        <dbReference type="Proteomes" id="UP000518266"/>
    </source>
</evidence>
<feature type="non-terminal residue" evidence="1">
    <location>
        <position position="1"/>
    </location>
</feature>
<organism evidence="1 2">
    <name type="scientific">Dissostichus mawsoni</name>
    <name type="common">Antarctic cod</name>
    <dbReference type="NCBI Taxonomy" id="36200"/>
    <lineage>
        <taxon>Eukaryota</taxon>
        <taxon>Metazoa</taxon>
        <taxon>Chordata</taxon>
        <taxon>Craniata</taxon>
        <taxon>Vertebrata</taxon>
        <taxon>Euteleostomi</taxon>
        <taxon>Actinopterygii</taxon>
        <taxon>Neopterygii</taxon>
        <taxon>Teleostei</taxon>
        <taxon>Neoteleostei</taxon>
        <taxon>Acanthomorphata</taxon>
        <taxon>Eupercaria</taxon>
        <taxon>Perciformes</taxon>
        <taxon>Notothenioidei</taxon>
        <taxon>Nototheniidae</taxon>
        <taxon>Dissostichus</taxon>
    </lineage>
</organism>
<feature type="non-terminal residue" evidence="1">
    <location>
        <position position="86"/>
    </location>
</feature>
<comment type="caution">
    <text evidence="1">The sequence shown here is derived from an EMBL/GenBank/DDBJ whole genome shotgun (WGS) entry which is preliminary data.</text>
</comment>
<accession>A0A7J5X830</accession>
<dbReference type="Proteomes" id="UP000518266">
    <property type="component" value="Unassembled WGS sequence"/>
</dbReference>